<evidence type="ECO:0000313" key="2">
    <source>
        <dbReference type="Proteomes" id="UP000032668"/>
    </source>
</evidence>
<sequence length="64" mass="7068">MARASGLFDLSEDRFYGIFVDPVAALLGAPSESDAYDLNQLADFFRHPAYLLVPPADSRILHTL</sequence>
<dbReference type="Proteomes" id="UP000032668">
    <property type="component" value="Unassembled WGS sequence"/>
</dbReference>
<reference evidence="1 2" key="1">
    <citation type="submission" date="2012-11" db="EMBL/GenBank/DDBJ databases">
        <title>Whole genome sequence of Acidocella aminolytica 101 = DSM 11237.</title>
        <authorList>
            <person name="Azuma Y."/>
            <person name="Higashiura N."/>
            <person name="Hirakawa H."/>
            <person name="Matsushita K."/>
        </authorList>
    </citation>
    <scope>NUCLEOTIDE SEQUENCE [LARGE SCALE GENOMIC DNA]</scope>
    <source>
        <strain evidence="2">101 / DSM 11237</strain>
    </source>
</reference>
<dbReference type="AlphaFoldDB" id="A0A0D6PGY3"/>
<dbReference type="STRING" id="1120923.SAMN02746095_03147"/>
<keyword evidence="2" id="KW-1185">Reference proteome</keyword>
<proteinExistence type="predicted"/>
<accession>A0A0D6PGY3</accession>
<name>A0A0D6PGY3_9PROT</name>
<organism evidence="1 2">
    <name type="scientific">Acidocella aminolytica 101 = DSM 11237</name>
    <dbReference type="NCBI Taxonomy" id="1120923"/>
    <lineage>
        <taxon>Bacteria</taxon>
        <taxon>Pseudomonadati</taxon>
        <taxon>Pseudomonadota</taxon>
        <taxon>Alphaproteobacteria</taxon>
        <taxon>Acetobacterales</taxon>
        <taxon>Acidocellaceae</taxon>
        <taxon>Acidocella</taxon>
    </lineage>
</organism>
<evidence type="ECO:0000313" key="1">
    <source>
        <dbReference type="EMBL" id="GAN80922.1"/>
    </source>
</evidence>
<gene>
    <name evidence="1" type="ORF">Aam_062_017</name>
</gene>
<dbReference type="EMBL" id="BANC01000061">
    <property type="protein sequence ID" value="GAN80922.1"/>
    <property type="molecule type" value="Genomic_DNA"/>
</dbReference>
<comment type="caution">
    <text evidence="1">The sequence shown here is derived from an EMBL/GenBank/DDBJ whole genome shotgun (WGS) entry which is preliminary data.</text>
</comment>
<protein>
    <submittedName>
        <fullName evidence="1">Uncharacterized protein</fullName>
    </submittedName>
</protein>